<keyword evidence="3" id="KW-1185">Reference proteome</keyword>
<feature type="region of interest" description="Disordered" evidence="1">
    <location>
        <begin position="1"/>
        <end position="56"/>
    </location>
</feature>
<dbReference type="Proteomes" id="UP000828390">
    <property type="component" value="Unassembled WGS sequence"/>
</dbReference>
<feature type="compositionally biased region" description="Basic and acidic residues" evidence="1">
    <location>
        <begin position="19"/>
        <end position="32"/>
    </location>
</feature>
<dbReference type="EMBL" id="JAIWYP010000001">
    <property type="protein sequence ID" value="KAH3881024.1"/>
    <property type="molecule type" value="Genomic_DNA"/>
</dbReference>
<dbReference type="AlphaFoldDB" id="A0A9D4RU00"/>
<evidence type="ECO:0000313" key="3">
    <source>
        <dbReference type="Proteomes" id="UP000828390"/>
    </source>
</evidence>
<comment type="caution">
    <text evidence="2">The sequence shown here is derived from an EMBL/GenBank/DDBJ whole genome shotgun (WGS) entry which is preliminary data.</text>
</comment>
<accession>A0A9D4RU00</accession>
<organism evidence="2 3">
    <name type="scientific">Dreissena polymorpha</name>
    <name type="common">Zebra mussel</name>
    <name type="synonym">Mytilus polymorpha</name>
    <dbReference type="NCBI Taxonomy" id="45954"/>
    <lineage>
        <taxon>Eukaryota</taxon>
        <taxon>Metazoa</taxon>
        <taxon>Spiralia</taxon>
        <taxon>Lophotrochozoa</taxon>
        <taxon>Mollusca</taxon>
        <taxon>Bivalvia</taxon>
        <taxon>Autobranchia</taxon>
        <taxon>Heteroconchia</taxon>
        <taxon>Euheterodonta</taxon>
        <taxon>Imparidentia</taxon>
        <taxon>Neoheterodontei</taxon>
        <taxon>Myida</taxon>
        <taxon>Dreissenoidea</taxon>
        <taxon>Dreissenidae</taxon>
        <taxon>Dreissena</taxon>
    </lineage>
</organism>
<reference evidence="2" key="1">
    <citation type="journal article" date="2019" name="bioRxiv">
        <title>The Genome of the Zebra Mussel, Dreissena polymorpha: A Resource for Invasive Species Research.</title>
        <authorList>
            <person name="McCartney M.A."/>
            <person name="Auch B."/>
            <person name="Kono T."/>
            <person name="Mallez S."/>
            <person name="Zhang Y."/>
            <person name="Obille A."/>
            <person name="Becker A."/>
            <person name="Abrahante J.E."/>
            <person name="Garbe J."/>
            <person name="Badalamenti J.P."/>
            <person name="Herman A."/>
            <person name="Mangelson H."/>
            <person name="Liachko I."/>
            <person name="Sullivan S."/>
            <person name="Sone E.D."/>
            <person name="Koren S."/>
            <person name="Silverstein K.A.T."/>
            <person name="Beckman K.B."/>
            <person name="Gohl D.M."/>
        </authorList>
    </citation>
    <scope>NUCLEOTIDE SEQUENCE</scope>
    <source>
        <strain evidence="2">Duluth1</strain>
        <tissue evidence="2">Whole animal</tissue>
    </source>
</reference>
<sequence>MVNQASSHRDSNFSLGTDRMSDERPLTSEIHRHLAVPSGAWATSGTAAALPSSPTE</sequence>
<proteinExistence type="predicted"/>
<name>A0A9D4RU00_DREPO</name>
<evidence type="ECO:0000313" key="2">
    <source>
        <dbReference type="EMBL" id="KAH3881024.1"/>
    </source>
</evidence>
<gene>
    <name evidence="2" type="ORF">DPMN_004947</name>
</gene>
<reference evidence="2" key="2">
    <citation type="submission" date="2020-11" db="EMBL/GenBank/DDBJ databases">
        <authorList>
            <person name="McCartney M.A."/>
            <person name="Auch B."/>
            <person name="Kono T."/>
            <person name="Mallez S."/>
            <person name="Becker A."/>
            <person name="Gohl D.M."/>
            <person name="Silverstein K.A.T."/>
            <person name="Koren S."/>
            <person name="Bechman K.B."/>
            <person name="Herman A."/>
            <person name="Abrahante J.E."/>
            <person name="Garbe J."/>
        </authorList>
    </citation>
    <scope>NUCLEOTIDE SEQUENCE</scope>
    <source>
        <strain evidence="2">Duluth1</strain>
        <tissue evidence="2">Whole animal</tissue>
    </source>
</reference>
<evidence type="ECO:0000256" key="1">
    <source>
        <dbReference type="SAM" id="MobiDB-lite"/>
    </source>
</evidence>
<protein>
    <submittedName>
        <fullName evidence="2">Uncharacterized protein</fullName>
    </submittedName>
</protein>
<feature type="compositionally biased region" description="Low complexity" evidence="1">
    <location>
        <begin position="38"/>
        <end position="49"/>
    </location>
</feature>